<dbReference type="EMBL" id="CP093365">
    <property type="protein sequence ID" value="UQS83605.1"/>
    <property type="molecule type" value="Genomic_DNA"/>
</dbReference>
<proteinExistence type="predicted"/>
<gene>
    <name evidence="3" type="ORF">MOO47_00015</name>
    <name evidence="4" type="ORF">MOO47_00100</name>
    <name evidence="1" type="ORF">MOO47_07530</name>
    <name evidence="2" type="ORF">MOO47_07615</name>
</gene>
<organism evidence="2 5">
    <name type="scientific">Bombilactobacillus thymidiniphilus</name>
    <dbReference type="NCBI Taxonomy" id="2923363"/>
    <lineage>
        <taxon>Bacteria</taxon>
        <taxon>Bacillati</taxon>
        <taxon>Bacillota</taxon>
        <taxon>Bacilli</taxon>
        <taxon>Lactobacillales</taxon>
        <taxon>Lactobacillaceae</taxon>
        <taxon>Bombilactobacillus</taxon>
    </lineage>
</organism>
<dbReference type="EMBL" id="CP093365">
    <property type="protein sequence ID" value="UQS83642.1"/>
    <property type="molecule type" value="Genomic_DNA"/>
</dbReference>
<dbReference type="RefSeq" id="WP_249512831.1">
    <property type="nucleotide sequence ID" value="NZ_CP093365.1"/>
</dbReference>
<evidence type="ECO:0000313" key="2">
    <source>
        <dbReference type="EMBL" id="UQS83622.1"/>
    </source>
</evidence>
<dbReference type="EMBL" id="CP093365">
    <property type="protein sequence ID" value="UQS83625.1"/>
    <property type="molecule type" value="Genomic_DNA"/>
</dbReference>
<accession>A0ABY4PEB6</accession>
<protein>
    <recommendedName>
        <fullName evidence="6">Bacteriocin</fullName>
    </recommendedName>
</protein>
<sequence length="51" mass="5588">MENNYLELSDNSLGEILGVGHAYTAAAIRRNNRSMQSAADFACGFYHGFFG</sequence>
<evidence type="ECO:0000313" key="5">
    <source>
        <dbReference type="Proteomes" id="UP000831947"/>
    </source>
</evidence>
<name>A0ABY4PEB6_9LACO</name>
<reference evidence="2 5" key="1">
    <citation type="journal article" date="2022" name="Int. J. Syst. Evol. Microbiol.">
        <title>Apilactobacillus apisilvae sp. nov., Nicolia spurrieriana gen. nov. sp. nov., Bombilactobacillus folatiphilus sp. nov. and Bombilactobacillus thymidiniphilus sp. nov., four new lactic acid bacterial isolates from stingless bees Tetragonula carbonaria and Austroplebeia australis.</title>
        <authorList>
            <person name="Oliphant S.A."/>
            <person name="Watson-Haigh N.S."/>
            <person name="Sumby K.M."/>
            <person name="Gardner J."/>
            <person name="Groom S."/>
            <person name="Jiranek V."/>
        </authorList>
    </citation>
    <scope>NUCLEOTIDE SEQUENCE [LARGE SCALE GENOMIC DNA]</scope>
    <source>
        <strain evidence="2 5">SG4_A1</strain>
    </source>
</reference>
<dbReference type="Proteomes" id="UP000831947">
    <property type="component" value="Chromosome"/>
</dbReference>
<evidence type="ECO:0000313" key="4">
    <source>
        <dbReference type="EMBL" id="UQS83642.1"/>
    </source>
</evidence>
<evidence type="ECO:0008006" key="6">
    <source>
        <dbReference type="Google" id="ProtNLM"/>
    </source>
</evidence>
<dbReference type="EMBL" id="CP093365">
    <property type="protein sequence ID" value="UQS83622.1"/>
    <property type="molecule type" value="Genomic_DNA"/>
</dbReference>
<evidence type="ECO:0000313" key="3">
    <source>
        <dbReference type="EMBL" id="UQS83625.1"/>
    </source>
</evidence>
<evidence type="ECO:0000313" key="1">
    <source>
        <dbReference type="EMBL" id="UQS83605.1"/>
    </source>
</evidence>
<keyword evidence="5" id="KW-1185">Reference proteome</keyword>